<protein>
    <submittedName>
        <fullName evidence="2">Uncharacterized protein</fullName>
    </submittedName>
</protein>
<dbReference type="EMBL" id="AKHW03006597">
    <property type="protein sequence ID" value="KYO19494.1"/>
    <property type="molecule type" value="Genomic_DNA"/>
</dbReference>
<organism evidence="2 3">
    <name type="scientific">Alligator mississippiensis</name>
    <name type="common">American alligator</name>
    <dbReference type="NCBI Taxonomy" id="8496"/>
    <lineage>
        <taxon>Eukaryota</taxon>
        <taxon>Metazoa</taxon>
        <taxon>Chordata</taxon>
        <taxon>Craniata</taxon>
        <taxon>Vertebrata</taxon>
        <taxon>Euteleostomi</taxon>
        <taxon>Archelosauria</taxon>
        <taxon>Archosauria</taxon>
        <taxon>Crocodylia</taxon>
        <taxon>Alligatoridae</taxon>
        <taxon>Alligatorinae</taxon>
        <taxon>Alligator</taxon>
    </lineage>
</organism>
<proteinExistence type="predicted"/>
<accession>A0A151M4Q1</accession>
<gene>
    <name evidence="2" type="ORF">Y1Q_0022114</name>
</gene>
<dbReference type="AlphaFoldDB" id="A0A151M4Q1"/>
<dbReference type="Proteomes" id="UP000050525">
    <property type="component" value="Unassembled WGS sequence"/>
</dbReference>
<evidence type="ECO:0000256" key="1">
    <source>
        <dbReference type="SAM" id="MobiDB-lite"/>
    </source>
</evidence>
<feature type="region of interest" description="Disordered" evidence="1">
    <location>
        <begin position="41"/>
        <end position="68"/>
    </location>
</feature>
<sequence>MRSTQSPKQSRLALEPEVDLPRGTVEGERAVGSWRIQLLIPSPGKSHGRQSHFSSQRAPFATRAHPDH</sequence>
<evidence type="ECO:0000313" key="2">
    <source>
        <dbReference type="EMBL" id="KYO19494.1"/>
    </source>
</evidence>
<evidence type="ECO:0000313" key="3">
    <source>
        <dbReference type="Proteomes" id="UP000050525"/>
    </source>
</evidence>
<name>A0A151M4Q1_ALLMI</name>
<keyword evidence="3" id="KW-1185">Reference proteome</keyword>
<comment type="caution">
    <text evidence="2">The sequence shown here is derived from an EMBL/GenBank/DDBJ whole genome shotgun (WGS) entry which is preliminary data.</text>
</comment>
<reference evidence="2 3" key="1">
    <citation type="journal article" date="2012" name="Genome Biol.">
        <title>Sequencing three crocodilian genomes to illuminate the evolution of archosaurs and amniotes.</title>
        <authorList>
            <person name="St John J.A."/>
            <person name="Braun E.L."/>
            <person name="Isberg S.R."/>
            <person name="Miles L.G."/>
            <person name="Chong A.Y."/>
            <person name="Gongora J."/>
            <person name="Dalzell P."/>
            <person name="Moran C."/>
            <person name="Bed'hom B."/>
            <person name="Abzhanov A."/>
            <person name="Burgess S.C."/>
            <person name="Cooksey A.M."/>
            <person name="Castoe T.A."/>
            <person name="Crawford N.G."/>
            <person name="Densmore L.D."/>
            <person name="Drew J.C."/>
            <person name="Edwards S.V."/>
            <person name="Faircloth B.C."/>
            <person name="Fujita M.K."/>
            <person name="Greenwold M.J."/>
            <person name="Hoffmann F.G."/>
            <person name="Howard J.M."/>
            <person name="Iguchi T."/>
            <person name="Janes D.E."/>
            <person name="Khan S.Y."/>
            <person name="Kohno S."/>
            <person name="de Koning A.J."/>
            <person name="Lance S.L."/>
            <person name="McCarthy F.M."/>
            <person name="McCormack J.E."/>
            <person name="Merchant M.E."/>
            <person name="Peterson D.G."/>
            <person name="Pollock D.D."/>
            <person name="Pourmand N."/>
            <person name="Raney B.J."/>
            <person name="Roessler K.A."/>
            <person name="Sanford J.R."/>
            <person name="Sawyer R.H."/>
            <person name="Schmidt C.J."/>
            <person name="Triplett E.W."/>
            <person name="Tuberville T.D."/>
            <person name="Venegas-Anaya M."/>
            <person name="Howard J.T."/>
            <person name="Jarvis E.D."/>
            <person name="Guillette L.J.Jr."/>
            <person name="Glenn T.C."/>
            <person name="Green R.E."/>
            <person name="Ray D.A."/>
        </authorList>
    </citation>
    <scope>NUCLEOTIDE SEQUENCE [LARGE SCALE GENOMIC DNA]</scope>
    <source>
        <strain evidence="2">KSC_2009_1</strain>
    </source>
</reference>